<dbReference type="CDD" id="cd00093">
    <property type="entry name" value="HTH_XRE"/>
    <property type="match status" value="1"/>
</dbReference>
<feature type="region of interest" description="Disordered" evidence="1">
    <location>
        <begin position="233"/>
        <end position="300"/>
    </location>
</feature>
<dbReference type="EMBL" id="FOGI01000006">
    <property type="protein sequence ID" value="SER91639.1"/>
    <property type="molecule type" value="Genomic_DNA"/>
</dbReference>
<dbReference type="PROSITE" id="PS50943">
    <property type="entry name" value="HTH_CROC1"/>
    <property type="match status" value="1"/>
</dbReference>
<dbReference type="RefSeq" id="WP_092778478.1">
    <property type="nucleotide sequence ID" value="NZ_FOGI01000006.1"/>
</dbReference>
<dbReference type="Proteomes" id="UP000199051">
    <property type="component" value="Unassembled WGS sequence"/>
</dbReference>
<feature type="compositionally biased region" description="Gly residues" evidence="1">
    <location>
        <begin position="290"/>
        <end position="300"/>
    </location>
</feature>
<dbReference type="Gene3D" id="1.10.260.40">
    <property type="entry name" value="lambda repressor-like DNA-binding domains"/>
    <property type="match status" value="1"/>
</dbReference>
<dbReference type="GO" id="GO:0003677">
    <property type="term" value="F:DNA binding"/>
    <property type="evidence" value="ECO:0007669"/>
    <property type="project" value="UniProtKB-KW"/>
</dbReference>
<feature type="domain" description="HTH cro/C1-type" evidence="2">
    <location>
        <begin position="8"/>
        <end position="64"/>
    </location>
</feature>
<dbReference type="InterPro" id="IPR001387">
    <property type="entry name" value="Cro/C1-type_HTH"/>
</dbReference>
<evidence type="ECO:0000259" key="2">
    <source>
        <dbReference type="PROSITE" id="PS50943"/>
    </source>
</evidence>
<evidence type="ECO:0000256" key="1">
    <source>
        <dbReference type="SAM" id="MobiDB-lite"/>
    </source>
</evidence>
<sequence length="300" mass="32043">MASRRERFAQRRKTCGLTQEGLAERLGVERSTVVRWEGGDPLSLPQPWLRPKIARVLQVSLDHLDELLADVTEAGAGIEPTESVTDPRVPAVPDGVLLPVMVDGRPVLVPLDARTVAASGLGRYLNDRIPELGPSTSPAVTASEWDAMSPLNRRSLLKHGIAATALPALGLDELRQVASAMDDARRYLDGSVIDYFRRQLDMCKSDDGTLGTRKTLPMVLGLLGAVEEHAREVKPGRAPRASGVRRRDRGVRRVAQDRPGGGGVSGLGGPGDGGLCDGRHGPQVVDPRAPGGGVGEVEHR</sequence>
<dbReference type="InterPro" id="IPR010982">
    <property type="entry name" value="Lambda_DNA-bd_dom_sf"/>
</dbReference>
<protein>
    <submittedName>
        <fullName evidence="3">DNA-binding transcriptional regulator, XRE-family HTH domain</fullName>
    </submittedName>
</protein>
<feature type="compositionally biased region" description="Basic residues" evidence="1">
    <location>
        <begin position="243"/>
        <end position="252"/>
    </location>
</feature>
<keyword evidence="3" id="KW-0238">DNA-binding</keyword>
<dbReference type="STRING" id="155974.SAMN04487818_10650"/>
<feature type="compositionally biased region" description="Gly residues" evidence="1">
    <location>
        <begin position="259"/>
        <end position="276"/>
    </location>
</feature>
<accession>A0A1H9T4G7</accession>
<organism evidence="3 4">
    <name type="scientific">Actinokineospora terrae</name>
    <dbReference type="NCBI Taxonomy" id="155974"/>
    <lineage>
        <taxon>Bacteria</taxon>
        <taxon>Bacillati</taxon>
        <taxon>Actinomycetota</taxon>
        <taxon>Actinomycetes</taxon>
        <taxon>Pseudonocardiales</taxon>
        <taxon>Pseudonocardiaceae</taxon>
        <taxon>Actinokineospora</taxon>
    </lineage>
</organism>
<evidence type="ECO:0000313" key="4">
    <source>
        <dbReference type="Proteomes" id="UP000199051"/>
    </source>
</evidence>
<name>A0A1H9T4G7_9PSEU</name>
<dbReference type="SMART" id="SM00530">
    <property type="entry name" value="HTH_XRE"/>
    <property type="match status" value="1"/>
</dbReference>
<dbReference type="SUPFAM" id="SSF47413">
    <property type="entry name" value="lambda repressor-like DNA-binding domains"/>
    <property type="match status" value="1"/>
</dbReference>
<dbReference type="AlphaFoldDB" id="A0A1H9T4G7"/>
<reference evidence="4" key="1">
    <citation type="submission" date="2016-10" db="EMBL/GenBank/DDBJ databases">
        <authorList>
            <person name="Varghese N."/>
            <person name="Submissions S."/>
        </authorList>
    </citation>
    <scope>NUCLEOTIDE SEQUENCE [LARGE SCALE GENOMIC DNA]</scope>
    <source>
        <strain evidence="4">DSM 44260</strain>
    </source>
</reference>
<gene>
    <name evidence="3" type="ORF">SAMN04487818_10650</name>
</gene>
<proteinExistence type="predicted"/>
<dbReference type="Pfam" id="PF13560">
    <property type="entry name" value="HTH_31"/>
    <property type="match status" value="1"/>
</dbReference>
<keyword evidence="4" id="KW-1185">Reference proteome</keyword>
<evidence type="ECO:0000313" key="3">
    <source>
        <dbReference type="EMBL" id="SER91639.1"/>
    </source>
</evidence>